<keyword evidence="2" id="KW-0677">Repeat</keyword>
<evidence type="ECO:0000313" key="6">
    <source>
        <dbReference type="EMBL" id="MFL9926913.1"/>
    </source>
</evidence>
<dbReference type="InterPro" id="IPR008410">
    <property type="entry name" value="BCSC_C"/>
</dbReference>
<evidence type="ECO:0000256" key="2">
    <source>
        <dbReference type="ARBA" id="ARBA00022737"/>
    </source>
</evidence>
<feature type="chain" id="PRO_5047346331" evidence="4">
    <location>
        <begin position="32"/>
        <end position="941"/>
    </location>
</feature>
<organism evidence="6 7">
    <name type="scientific">Herbaspirillum lusitanum</name>
    <dbReference type="NCBI Taxonomy" id="213312"/>
    <lineage>
        <taxon>Bacteria</taxon>
        <taxon>Pseudomonadati</taxon>
        <taxon>Pseudomonadota</taxon>
        <taxon>Betaproteobacteria</taxon>
        <taxon>Burkholderiales</taxon>
        <taxon>Oxalobacteraceae</taxon>
        <taxon>Herbaspirillum</taxon>
    </lineage>
</organism>
<evidence type="ECO:0000313" key="7">
    <source>
        <dbReference type="Proteomes" id="UP001629246"/>
    </source>
</evidence>
<reference evidence="6 7" key="1">
    <citation type="journal article" date="2024" name="Chem. Sci.">
        <title>Discovery of megapolipeptins by genome mining of a Burkholderiales bacteria collection.</title>
        <authorList>
            <person name="Paulo B.S."/>
            <person name="Recchia M.J.J."/>
            <person name="Lee S."/>
            <person name="Fergusson C.H."/>
            <person name="Romanowski S.B."/>
            <person name="Hernandez A."/>
            <person name="Krull N."/>
            <person name="Liu D.Y."/>
            <person name="Cavanagh H."/>
            <person name="Bos A."/>
            <person name="Gray C.A."/>
            <person name="Murphy B.T."/>
            <person name="Linington R.G."/>
            <person name="Eustaquio A.S."/>
        </authorList>
    </citation>
    <scope>NUCLEOTIDE SEQUENCE [LARGE SCALE GENOMIC DNA]</scope>
    <source>
        <strain evidence="6 7">RL21-008-BIB-A</strain>
    </source>
</reference>
<dbReference type="PROSITE" id="PS51257">
    <property type="entry name" value="PROKAR_LIPOPROTEIN"/>
    <property type="match status" value="1"/>
</dbReference>
<dbReference type="RefSeq" id="WP_408160141.1">
    <property type="nucleotide sequence ID" value="NZ_JAQQFM010000011.1"/>
</dbReference>
<gene>
    <name evidence="6" type="ORF">PQR62_21760</name>
</gene>
<dbReference type="Pfam" id="PF05420">
    <property type="entry name" value="BCSC_C"/>
    <property type="match status" value="1"/>
</dbReference>
<comment type="caution">
    <text evidence="6">The sequence shown here is derived from an EMBL/GenBank/DDBJ whole genome shotgun (WGS) entry which is preliminary data.</text>
</comment>
<keyword evidence="7" id="KW-1185">Reference proteome</keyword>
<dbReference type="EMBL" id="JAQQFM010000011">
    <property type="protein sequence ID" value="MFL9926913.1"/>
    <property type="molecule type" value="Genomic_DNA"/>
</dbReference>
<accession>A0ABW9ADE5</accession>
<name>A0ABW9ADE5_9BURK</name>
<feature type="domain" description="Cellulose synthase operon C C-terminal" evidence="5">
    <location>
        <begin position="586"/>
        <end position="915"/>
    </location>
</feature>
<feature type="signal peptide" evidence="4">
    <location>
        <begin position="1"/>
        <end position="31"/>
    </location>
</feature>
<protein>
    <submittedName>
        <fullName evidence="6">Cellulose synthase subunit BcsC-related outer membrane protein</fullName>
    </submittedName>
</protein>
<proteinExistence type="predicted"/>
<evidence type="ECO:0000256" key="4">
    <source>
        <dbReference type="SAM" id="SignalP"/>
    </source>
</evidence>
<evidence type="ECO:0000256" key="1">
    <source>
        <dbReference type="ARBA" id="ARBA00022729"/>
    </source>
</evidence>
<keyword evidence="3" id="KW-0802">TPR repeat</keyword>
<dbReference type="Proteomes" id="UP001629246">
    <property type="component" value="Unassembled WGS sequence"/>
</dbReference>
<evidence type="ECO:0000256" key="3">
    <source>
        <dbReference type="ARBA" id="ARBA00022803"/>
    </source>
</evidence>
<keyword evidence="1 4" id="KW-0732">Signal</keyword>
<sequence>MKPVRVRSTIGLGLAALLGTGCGLIAQTSLAQQSNVSGVQRQAQGISVQRGDADAQITQRSGEQVQRKVQQDLLRRQRDVQAATLAARQRAQYALQRENVQQQVAGADANLQANQGKPGVDDRPLWNLLRAKRLTQFDQQLLRTRQQFPDWAPPEGLLAERVRQQQDLDIDQALAKAGNAKAGDAAASSASLEPLLQVIQHYPEQFSCTRIDRLWRGAELLAKAGRGDQALTLYRSVFPDCAPSGNRIATLYMAQQSLGADSAAMEQLIALEAAGGKRDADSETKFVRLQYDRSLTRMAAATPDSDTALQLTQQLAPQIENYRDGAAATLSGWIMLAHRRSDEAEIWFQRASGWMPAAVDAQLGLLQIRLERKDIAGAEQLLAQPGVAADPRARAQRARLSMLRADELNLQKDYAASLRALDEAERFGATPQQTGQLRGWNLYGSGRYEQASALFAAQYRSKHEARTAEGWALSESARGRLPELSIMPEAQEAPLQAYVSALESQQLYYRKQFIEAYALQKQAEQNVTQTALSDGVAAQELGKSLQSYLPKNLKGIDSASISTGFTLSNHAGANGQGHLETLAPAVRAEWMDGTRQYNLRLRQLTLNAETIRADQVAQAIGVPASYQASGRVNAQELWFSVDDSLWLTSLGRISWQAALGATDGGAGGSDVYGQLSAGQQTAWGSWSAYAGSNPVRDSLLSWRGLSLPGSGDYWGDVRRNTLGVRSLMQLSKDWSMSANAELAGFSGHNVQSNRSVALDLGAGYNFKLAGFDYFNIGPALHYLHFDNNQNQYSWGLGGYYSPQRSLSTGIASQFMTLEGQSSQLSGNLELGWNSSGESASSCLPVGLPAAFASVNRAAVNCGYSGSRDSGMYAHVQLAMVKRLSERWQIGALGDLNVTPGRDRQYAGMLFVRYFFSARDAVFSRDLPKNTRDFYGQMDDGR</sequence>
<evidence type="ECO:0000259" key="5">
    <source>
        <dbReference type="Pfam" id="PF05420"/>
    </source>
</evidence>